<dbReference type="PRINTS" id="PR00080">
    <property type="entry name" value="SDRFAMILY"/>
</dbReference>
<gene>
    <name evidence="4" type="ORF">H8S01_11990</name>
</gene>
<evidence type="ECO:0000256" key="3">
    <source>
        <dbReference type="RuleBase" id="RU000363"/>
    </source>
</evidence>
<name>A0ABR7G2M4_9FIRM</name>
<evidence type="ECO:0000313" key="5">
    <source>
        <dbReference type="Proteomes" id="UP000628463"/>
    </source>
</evidence>
<dbReference type="InterPro" id="IPR050259">
    <property type="entry name" value="SDR"/>
</dbReference>
<dbReference type="PANTHER" id="PTHR42879:SF2">
    <property type="entry name" value="3-OXOACYL-[ACYL-CARRIER-PROTEIN] REDUCTASE FABG"/>
    <property type="match status" value="1"/>
</dbReference>
<dbReference type="RefSeq" id="WP_186837333.1">
    <property type="nucleotide sequence ID" value="NZ_JACOPD010000009.1"/>
</dbReference>
<protein>
    <submittedName>
        <fullName evidence="4">SDR family NAD(P)-dependent oxidoreductase</fullName>
    </submittedName>
</protein>
<dbReference type="NCBIfam" id="NF047420">
    <property type="entry name" value="EF_P_mod_YmfI"/>
    <property type="match status" value="1"/>
</dbReference>
<dbReference type="PANTHER" id="PTHR42879">
    <property type="entry name" value="3-OXOACYL-(ACYL-CARRIER-PROTEIN) REDUCTASE"/>
    <property type="match status" value="1"/>
</dbReference>
<sequence length="251" mass="27046">MMKQTVVITGASRGIGRAVALAFAEKSASKNDHEEYNIFVNCAKNSELLENVKKQIRDLGVCCESFTGDISDYNTAMEMFDEVHRHFGNVDILVNNAGISIIGLFQDMTRDEWDRIMNVNVGSVYNCCHFAIPDMINAKSGRIINISSVWGNAGASCEAAYSATKGAVNSLTKALAKELAPSGICVNAIACGAIDTDMNSFLSDEDKLSLFEEIPAGRMGRPDEAGKLAVMLADAPSYLTGQIITLDGAWI</sequence>
<dbReference type="Gene3D" id="3.40.50.720">
    <property type="entry name" value="NAD(P)-binding Rossmann-like Domain"/>
    <property type="match status" value="1"/>
</dbReference>
<keyword evidence="5" id="KW-1185">Reference proteome</keyword>
<accession>A0ABR7G2M4</accession>
<dbReference type="EMBL" id="JACOPD010000009">
    <property type="protein sequence ID" value="MBC5681674.1"/>
    <property type="molecule type" value="Genomic_DNA"/>
</dbReference>
<evidence type="ECO:0000256" key="1">
    <source>
        <dbReference type="ARBA" id="ARBA00006484"/>
    </source>
</evidence>
<evidence type="ECO:0000256" key="2">
    <source>
        <dbReference type="ARBA" id="ARBA00023221"/>
    </source>
</evidence>
<comment type="similarity">
    <text evidence="1 3">Belongs to the short-chain dehydrogenases/reductases (SDR) family.</text>
</comment>
<dbReference type="InterPro" id="IPR002347">
    <property type="entry name" value="SDR_fam"/>
</dbReference>
<dbReference type="Pfam" id="PF00106">
    <property type="entry name" value="adh_short"/>
    <property type="match status" value="1"/>
</dbReference>
<dbReference type="InterPro" id="IPR020904">
    <property type="entry name" value="Sc_DH/Rdtase_CS"/>
</dbReference>
<reference evidence="4 5" key="1">
    <citation type="submission" date="2020-08" db="EMBL/GenBank/DDBJ databases">
        <title>Genome public.</title>
        <authorList>
            <person name="Liu C."/>
            <person name="Sun Q."/>
        </authorList>
    </citation>
    <scope>NUCLEOTIDE SEQUENCE [LARGE SCALE GENOMIC DNA]</scope>
    <source>
        <strain evidence="4 5">NSJ-43</strain>
    </source>
</reference>
<dbReference type="Proteomes" id="UP000628463">
    <property type="component" value="Unassembled WGS sequence"/>
</dbReference>
<keyword evidence="2" id="KW-0443">Lipid metabolism</keyword>
<dbReference type="SUPFAM" id="SSF51735">
    <property type="entry name" value="NAD(P)-binding Rossmann-fold domains"/>
    <property type="match status" value="1"/>
</dbReference>
<dbReference type="PRINTS" id="PR00081">
    <property type="entry name" value="GDHRDH"/>
</dbReference>
<proteinExistence type="inferred from homology"/>
<evidence type="ECO:0000313" key="4">
    <source>
        <dbReference type="EMBL" id="MBC5681674.1"/>
    </source>
</evidence>
<organism evidence="4 5">
    <name type="scientific">Lachnospira hominis</name>
    <name type="common">ex Liu et al. 2021</name>
    <dbReference type="NCBI Taxonomy" id="2763051"/>
    <lineage>
        <taxon>Bacteria</taxon>
        <taxon>Bacillati</taxon>
        <taxon>Bacillota</taxon>
        <taxon>Clostridia</taxon>
        <taxon>Lachnospirales</taxon>
        <taxon>Lachnospiraceae</taxon>
        <taxon>Lachnospira</taxon>
    </lineage>
</organism>
<comment type="caution">
    <text evidence="4">The sequence shown here is derived from an EMBL/GenBank/DDBJ whole genome shotgun (WGS) entry which is preliminary data.</text>
</comment>
<keyword evidence="2" id="KW-0753">Steroid metabolism</keyword>
<dbReference type="InterPro" id="IPR036291">
    <property type="entry name" value="NAD(P)-bd_dom_sf"/>
</dbReference>
<dbReference type="PROSITE" id="PS00061">
    <property type="entry name" value="ADH_SHORT"/>
    <property type="match status" value="1"/>
</dbReference>